<accession>A0ABP0JU33</accession>
<evidence type="ECO:0008006" key="7">
    <source>
        <dbReference type="Google" id="ProtNLM"/>
    </source>
</evidence>
<name>A0ABP0JU33_9DINO</name>
<reference evidence="4 6" key="1">
    <citation type="submission" date="2024-02" db="EMBL/GenBank/DDBJ databases">
        <authorList>
            <person name="Chen Y."/>
            <person name="Shah S."/>
            <person name="Dougan E. K."/>
            <person name="Thang M."/>
            <person name="Chan C."/>
        </authorList>
    </citation>
    <scope>NUCLEOTIDE SEQUENCE [LARGE SCALE GENOMIC DNA]</scope>
</reference>
<evidence type="ECO:0000313" key="4">
    <source>
        <dbReference type="EMBL" id="CAK9017985.1"/>
    </source>
</evidence>
<dbReference type="SMART" id="SM00698">
    <property type="entry name" value="MORN"/>
    <property type="match status" value="1"/>
</dbReference>
<evidence type="ECO:0000313" key="6">
    <source>
        <dbReference type="Proteomes" id="UP001642484"/>
    </source>
</evidence>
<gene>
    <name evidence="4" type="ORF">CCMP2556_LOCUS13078</name>
    <name evidence="5" type="ORF">CCMP2556_LOCUS13399</name>
</gene>
<dbReference type="Proteomes" id="UP001642484">
    <property type="component" value="Unassembled WGS sequence"/>
</dbReference>
<proteinExistence type="predicted"/>
<protein>
    <recommendedName>
        <fullName evidence="7">MORN repeat-containing protein 5</fullName>
    </recommendedName>
</protein>
<keyword evidence="6" id="KW-1185">Reference proteome</keyword>
<comment type="caution">
    <text evidence="4">The sequence shown here is derived from an EMBL/GenBank/DDBJ whole genome shotgun (WGS) entry which is preliminary data.</text>
</comment>
<keyword evidence="1" id="KW-0677">Repeat</keyword>
<sequence>MAAMDVESVSTGRVEVEAEGLLGEEKASHRHGQRMVLIGLVLVGLVLVAAATGIPRSRASAKDGLEADIIDLAGFPNKPWQYDPVCKLTKVHKMADGVYCGPVMSTAGHGGRTKAWYNNGDLYFGEWKDGQRSGEGIMNYADGTIKTGLWEADQFKGETSDHPLADQHAAKKHEHPRERASHHVPRHEPREHHFGS</sequence>
<feature type="region of interest" description="Disordered" evidence="2">
    <location>
        <begin position="158"/>
        <end position="196"/>
    </location>
</feature>
<dbReference type="SUPFAM" id="SSF82185">
    <property type="entry name" value="Histone H3 K4-specific methyltransferase SET7/9 N-terminal domain"/>
    <property type="match status" value="1"/>
</dbReference>
<dbReference type="EMBL" id="CAXAMN010006557">
    <property type="protein sequence ID" value="CAK9017985.1"/>
    <property type="molecule type" value="Genomic_DNA"/>
</dbReference>
<evidence type="ECO:0000313" key="5">
    <source>
        <dbReference type="EMBL" id="CAK9018741.1"/>
    </source>
</evidence>
<evidence type="ECO:0000256" key="3">
    <source>
        <dbReference type="SAM" id="Phobius"/>
    </source>
</evidence>
<feature type="transmembrane region" description="Helical" evidence="3">
    <location>
        <begin position="35"/>
        <end position="54"/>
    </location>
</feature>
<evidence type="ECO:0000256" key="2">
    <source>
        <dbReference type="SAM" id="MobiDB-lite"/>
    </source>
</evidence>
<dbReference type="InterPro" id="IPR003409">
    <property type="entry name" value="MORN"/>
</dbReference>
<keyword evidence="3" id="KW-0472">Membrane</keyword>
<organism evidence="4 6">
    <name type="scientific">Durusdinium trenchii</name>
    <dbReference type="NCBI Taxonomy" id="1381693"/>
    <lineage>
        <taxon>Eukaryota</taxon>
        <taxon>Sar</taxon>
        <taxon>Alveolata</taxon>
        <taxon>Dinophyceae</taxon>
        <taxon>Suessiales</taxon>
        <taxon>Symbiodiniaceae</taxon>
        <taxon>Durusdinium</taxon>
    </lineage>
</organism>
<keyword evidence="3" id="KW-0812">Transmembrane</keyword>
<dbReference type="EMBL" id="CAXAMN010006669">
    <property type="protein sequence ID" value="CAK9018741.1"/>
    <property type="molecule type" value="Genomic_DNA"/>
</dbReference>
<evidence type="ECO:0000256" key="1">
    <source>
        <dbReference type="ARBA" id="ARBA00022737"/>
    </source>
</evidence>
<dbReference type="Pfam" id="PF02493">
    <property type="entry name" value="MORN"/>
    <property type="match status" value="1"/>
</dbReference>
<dbReference type="Gene3D" id="2.20.110.10">
    <property type="entry name" value="Histone H3 K4-specific methyltransferase SET7/9 N-terminal domain"/>
    <property type="match status" value="1"/>
</dbReference>
<keyword evidence="3" id="KW-1133">Transmembrane helix</keyword>